<evidence type="ECO:0000259" key="1">
    <source>
        <dbReference type="Pfam" id="PF12770"/>
    </source>
</evidence>
<protein>
    <recommendedName>
        <fullName evidence="1">CHAT domain-containing protein</fullName>
    </recommendedName>
</protein>
<comment type="caution">
    <text evidence="2">The sequence shown here is derived from an EMBL/GenBank/DDBJ whole genome shotgun (WGS) entry which is preliminary data.</text>
</comment>
<dbReference type="EMBL" id="BOMG01000042">
    <property type="protein sequence ID" value="GID54713.1"/>
    <property type="molecule type" value="Genomic_DNA"/>
</dbReference>
<gene>
    <name evidence="2" type="ORF">Aco03nite_031170</name>
</gene>
<name>A0ABQ3X875_9ACTN</name>
<dbReference type="Proteomes" id="UP000612282">
    <property type="component" value="Unassembled WGS sequence"/>
</dbReference>
<accession>A0ABQ3X875</accession>
<keyword evidence="3" id="KW-1185">Reference proteome</keyword>
<dbReference type="Pfam" id="PF12770">
    <property type="entry name" value="CHAT"/>
    <property type="match status" value="1"/>
</dbReference>
<sequence length="893" mass="94169">MSDQDDNLARCAAIAGAVAGHGDLDGALRDFGRLPHGMPGRAGLAAGLVQAILRGGEVPPANRIRALPELLAVAATDPPKDPAWLRVRATAEIMLLLYEPADPGGNLKQLEELAAQHTGDPALLPLFMSGRMALKVAAAIQQDDRGALARMPAEVAEYLAGLPPEISSRPEADVLTRMTAMVSERRYDPATVRETFANLPAEGPLRQVFEESSADLDAFTGLSDDDTPRMSDAALQAMVDHADRADTLNPDRALLHSQAGMAAIRAGRESDPARIELGLAQLRTALDIAGPDHPQRVFYLGVLATALLRRYEVSADEPDLRAADELLVEARTLAGGPHHAQWQMISELSGAVRHTLGDRTGFDPIALDGLRGAVWQVLIQPDLASATAAVRTAGSDAIDVARQYLANGDPGSAITALDAGRGLALYAATATGSLGEHLAAAGKTELAARWRTAAATGDPAALSADLRRDVMTVLAQDGATSALFDPPGYAEIQRALVDLDADALVYLVPGAENRPGNAVIAPASGPPAYLTLTSLTPSVMPRLDDYLTALARRDMSAGAGPAGDLDERLTEIGRWAWDAAMAALIETYLPRLPVHPDRPPRIVLIPMGDLARVPWQAARRPDGRYAVELIALSQTASARMLVRSAGLPAVVPGPAGLIVGDPESSADPLPAARREAYAIRQVFYPGARYLGRRPDDTVSRSGRGTAAEVRAWLTTPGPVNGGVLHLACHGFVQTGGARATAYLQLAGADTGPDAAEPETDRLTAAELVALLGGVPERDLGLVVLAACRTGISLSGYDEAYSLATAFLAGGARTVLSSQWSVPDAATSVLMFMVHHNLRVRRRPAWAALRDAQLWMLDPDREIPPDMPAGLRHRLDRAGLAAVVAWAAFVHGGQ</sequence>
<reference evidence="2 3" key="1">
    <citation type="submission" date="2021-01" db="EMBL/GenBank/DDBJ databases">
        <title>Whole genome shotgun sequence of Actinoplanes couchii NBRC 106145.</title>
        <authorList>
            <person name="Komaki H."/>
            <person name="Tamura T."/>
        </authorList>
    </citation>
    <scope>NUCLEOTIDE SEQUENCE [LARGE SCALE GENOMIC DNA]</scope>
    <source>
        <strain evidence="2 3">NBRC 106145</strain>
    </source>
</reference>
<proteinExistence type="predicted"/>
<dbReference type="InterPro" id="IPR024983">
    <property type="entry name" value="CHAT_dom"/>
</dbReference>
<evidence type="ECO:0000313" key="3">
    <source>
        <dbReference type="Proteomes" id="UP000612282"/>
    </source>
</evidence>
<evidence type="ECO:0000313" key="2">
    <source>
        <dbReference type="EMBL" id="GID54713.1"/>
    </source>
</evidence>
<organism evidence="2 3">
    <name type="scientific">Actinoplanes couchii</name>
    <dbReference type="NCBI Taxonomy" id="403638"/>
    <lineage>
        <taxon>Bacteria</taxon>
        <taxon>Bacillati</taxon>
        <taxon>Actinomycetota</taxon>
        <taxon>Actinomycetes</taxon>
        <taxon>Micromonosporales</taxon>
        <taxon>Micromonosporaceae</taxon>
        <taxon>Actinoplanes</taxon>
    </lineage>
</organism>
<dbReference type="RefSeq" id="WP_203795800.1">
    <property type="nucleotide sequence ID" value="NZ_BAAAQE010000036.1"/>
</dbReference>
<feature type="domain" description="CHAT" evidence="1">
    <location>
        <begin position="571"/>
        <end position="892"/>
    </location>
</feature>